<evidence type="ECO:0000259" key="2">
    <source>
        <dbReference type="PROSITE" id="PS50878"/>
    </source>
</evidence>
<dbReference type="GO" id="GO:0003824">
    <property type="term" value="F:catalytic activity"/>
    <property type="evidence" value="ECO:0007669"/>
    <property type="project" value="UniProtKB-KW"/>
</dbReference>
<dbReference type="PANTHER" id="PTHR37984:SF5">
    <property type="entry name" value="PROTEIN NYNRIN-LIKE"/>
    <property type="match status" value="1"/>
</dbReference>
<feature type="domain" description="Reverse transcriptase" evidence="2">
    <location>
        <begin position="1"/>
        <end position="163"/>
    </location>
</feature>
<protein>
    <recommendedName>
        <fullName evidence="2">Reverse transcriptase domain-containing protein</fullName>
    </recommendedName>
</protein>
<dbReference type="InterPro" id="IPR000477">
    <property type="entry name" value="RT_dom"/>
</dbReference>
<keyword evidence="1" id="KW-0511">Multifunctional enzyme</keyword>
<name>A0A7S3XU57_HETAK</name>
<dbReference type="Gene3D" id="3.30.70.270">
    <property type="match status" value="3"/>
</dbReference>
<dbReference type="EMBL" id="HBIU01023640">
    <property type="protein sequence ID" value="CAE0632288.1"/>
    <property type="molecule type" value="Transcribed_RNA"/>
</dbReference>
<dbReference type="FunFam" id="3.30.70.270:FF:000115">
    <property type="entry name" value="Polyprotein of retroviral origin, putative"/>
    <property type="match status" value="1"/>
</dbReference>
<dbReference type="FunFam" id="3.10.20.370:FF:000001">
    <property type="entry name" value="Retrovirus-related Pol polyprotein from transposon 17.6-like protein"/>
    <property type="match status" value="1"/>
</dbReference>
<dbReference type="InterPro" id="IPR050951">
    <property type="entry name" value="Retrovirus_Pol_polyprotein"/>
</dbReference>
<dbReference type="InterPro" id="IPR043128">
    <property type="entry name" value="Rev_trsase/Diguanyl_cyclase"/>
</dbReference>
<dbReference type="SUPFAM" id="SSF56672">
    <property type="entry name" value="DNA/RNA polymerases"/>
    <property type="match status" value="1"/>
</dbReference>
<dbReference type="InterPro" id="IPR043502">
    <property type="entry name" value="DNA/RNA_pol_sf"/>
</dbReference>
<evidence type="ECO:0000256" key="1">
    <source>
        <dbReference type="ARBA" id="ARBA00023268"/>
    </source>
</evidence>
<evidence type="ECO:0000313" key="3">
    <source>
        <dbReference type="EMBL" id="CAE0632288.1"/>
    </source>
</evidence>
<reference evidence="3" key="1">
    <citation type="submission" date="2021-01" db="EMBL/GenBank/DDBJ databases">
        <authorList>
            <person name="Corre E."/>
            <person name="Pelletier E."/>
            <person name="Niang G."/>
            <person name="Scheremetjew M."/>
            <person name="Finn R."/>
            <person name="Kale V."/>
            <person name="Holt S."/>
            <person name="Cochrane G."/>
            <person name="Meng A."/>
            <person name="Brown T."/>
            <person name="Cohen L."/>
        </authorList>
    </citation>
    <scope>NUCLEOTIDE SEQUENCE</scope>
    <source>
        <strain evidence="3">CCMP3107</strain>
    </source>
</reference>
<dbReference type="InterPro" id="IPR041577">
    <property type="entry name" value="RT_RNaseH_2"/>
</dbReference>
<dbReference type="AlphaFoldDB" id="A0A7S3XU57"/>
<dbReference type="Pfam" id="PF17919">
    <property type="entry name" value="RT_RNaseH_2"/>
    <property type="match status" value="1"/>
</dbReference>
<dbReference type="CDD" id="cd01647">
    <property type="entry name" value="RT_LTR"/>
    <property type="match status" value="1"/>
</dbReference>
<gene>
    <name evidence="3" type="ORF">HAKA00212_LOCUS10993</name>
</gene>
<proteinExistence type="predicted"/>
<dbReference type="PANTHER" id="PTHR37984">
    <property type="entry name" value="PROTEIN CBG26694"/>
    <property type="match status" value="1"/>
</dbReference>
<dbReference type="Pfam" id="PF00078">
    <property type="entry name" value="RVT_1"/>
    <property type="match status" value="1"/>
</dbReference>
<dbReference type="PROSITE" id="PS50878">
    <property type="entry name" value="RT_POL"/>
    <property type="match status" value="1"/>
</dbReference>
<accession>A0A7S3XU57</accession>
<sequence length="322" mass="36642">MVKKKTGETRMCLDLRSLNAITTPAKFPLPTPREMFDQLEGAYYFSSLDMLWAYWSVPLRDEDKHKTAFTVRNKKYAFNVMCFGLTNAPATFSHLVNKVFQGCQHDFALCFLDDVLCYTGPDFSLHLRQLEEIFIRMIKANLKFKLPKCLFGAAQVPFLGHIATREGLKPDPKKIEAIKKLQRPQTKKQVRQVLGLASYYRQFVPNFAATAAPLYTLTKKEPKGVEWTDDCEWAFQNLKDTLTTAPILIFPNFNKEFTIETDASKHGLGAILSQDTTEGRKPVAYASRVCNSAEANYSATELECLGVIFGIQQFRCYILGRQ</sequence>
<organism evidence="3">
    <name type="scientific">Heterosigma akashiwo</name>
    <name type="common">Chromophytic alga</name>
    <name type="synonym">Heterosigma carterae</name>
    <dbReference type="NCBI Taxonomy" id="2829"/>
    <lineage>
        <taxon>Eukaryota</taxon>
        <taxon>Sar</taxon>
        <taxon>Stramenopiles</taxon>
        <taxon>Ochrophyta</taxon>
        <taxon>Raphidophyceae</taxon>
        <taxon>Chattonellales</taxon>
        <taxon>Chattonellaceae</taxon>
        <taxon>Heterosigma</taxon>
    </lineage>
</organism>